<dbReference type="STRING" id="1076935.U4LV10"/>
<organism evidence="3 4">
    <name type="scientific">Pyronema omphalodes (strain CBS 100304)</name>
    <name type="common">Pyronema confluens</name>
    <dbReference type="NCBI Taxonomy" id="1076935"/>
    <lineage>
        <taxon>Eukaryota</taxon>
        <taxon>Fungi</taxon>
        <taxon>Dikarya</taxon>
        <taxon>Ascomycota</taxon>
        <taxon>Pezizomycotina</taxon>
        <taxon>Pezizomycetes</taxon>
        <taxon>Pezizales</taxon>
        <taxon>Pyronemataceae</taxon>
        <taxon>Pyronema</taxon>
    </lineage>
</organism>
<gene>
    <name evidence="3" type="ORF">PCON_02950</name>
</gene>
<keyword evidence="1" id="KW-1133">Transmembrane helix</keyword>
<name>U4LV10_PYROM</name>
<dbReference type="eggNOG" id="ENOG502S2FQ">
    <property type="taxonomic scope" value="Eukaryota"/>
</dbReference>
<accession>U4LV10</accession>
<feature type="transmembrane region" description="Helical" evidence="1">
    <location>
        <begin position="290"/>
        <end position="309"/>
    </location>
</feature>
<dbReference type="Proteomes" id="UP000018144">
    <property type="component" value="Unassembled WGS sequence"/>
</dbReference>
<dbReference type="OMA" id="SGIAVCY"/>
<feature type="signal peptide" evidence="2">
    <location>
        <begin position="1"/>
        <end position="22"/>
    </location>
</feature>
<evidence type="ECO:0000256" key="2">
    <source>
        <dbReference type="SAM" id="SignalP"/>
    </source>
</evidence>
<reference evidence="3 4" key="1">
    <citation type="journal article" date="2013" name="PLoS Genet.">
        <title>The genome and development-dependent transcriptomes of Pyronema confluens: a window into fungal evolution.</title>
        <authorList>
            <person name="Traeger S."/>
            <person name="Altegoer F."/>
            <person name="Freitag M."/>
            <person name="Gabaldon T."/>
            <person name="Kempken F."/>
            <person name="Kumar A."/>
            <person name="Marcet-Houben M."/>
            <person name="Poggeler S."/>
            <person name="Stajich J.E."/>
            <person name="Nowrousian M."/>
        </authorList>
    </citation>
    <scope>NUCLEOTIDE SEQUENCE [LARGE SCALE GENOMIC DNA]</scope>
    <source>
        <strain evidence="4">CBS 100304</strain>
        <tissue evidence="3">Vegetative mycelium</tissue>
    </source>
</reference>
<keyword evidence="1" id="KW-0472">Membrane</keyword>
<evidence type="ECO:0000313" key="4">
    <source>
        <dbReference type="Proteomes" id="UP000018144"/>
    </source>
</evidence>
<proteinExistence type="predicted"/>
<dbReference type="AlphaFoldDB" id="U4LV10"/>
<protein>
    <submittedName>
        <fullName evidence="3">Uncharacterized protein</fullName>
    </submittedName>
</protein>
<sequence>MRRSNILRALLGVAALCTGVSAIENAGDAAGAIHFPGPSILSTPATPAIPAPEAPESDPLIALIKRSSDLVSDLSSLFKRGGIRNEADTKNLDLESWSRDTVKLCADKLNKTVIPNNPSGVAGCWNLPLLVDSTGIFAADLRIFRIADPTGDWKDVEVSSYNISVQYDGSAAIQPRNMTVMERRASLEGMKGSNLTKLVDTQFIGNLDKSLISGQLNDSELKVMVTPTISIYAKTKTGKAVNTTVSIESSKFLNGVFAETKDLNQKEKDEIKKEPFELPGTKIEIVPAGLYFYAAYTFVGLTIFGFGTLERAKFRDQYRSRLAGQGSR</sequence>
<keyword evidence="2" id="KW-0732">Signal</keyword>
<keyword evidence="4" id="KW-1185">Reference proteome</keyword>
<evidence type="ECO:0000313" key="3">
    <source>
        <dbReference type="EMBL" id="CCX34177.1"/>
    </source>
</evidence>
<dbReference type="OrthoDB" id="2596908at2759"/>
<evidence type="ECO:0000256" key="1">
    <source>
        <dbReference type="SAM" id="Phobius"/>
    </source>
</evidence>
<dbReference type="EMBL" id="HF936379">
    <property type="protein sequence ID" value="CCX34177.1"/>
    <property type="molecule type" value="Genomic_DNA"/>
</dbReference>
<feature type="chain" id="PRO_5004651938" evidence="2">
    <location>
        <begin position="23"/>
        <end position="328"/>
    </location>
</feature>
<keyword evidence="1" id="KW-0812">Transmembrane</keyword>